<dbReference type="SUPFAM" id="SSF57783">
    <property type="entry name" value="Zinc beta-ribbon"/>
    <property type="match status" value="1"/>
</dbReference>
<proteinExistence type="predicted"/>
<evidence type="ECO:0000256" key="2">
    <source>
        <dbReference type="ARBA" id="ARBA00023163"/>
    </source>
</evidence>
<sequence>MATLFPALTIQRIPSKESFDWEKYEGSSSITQNPSSKCTFCKDIDYQDSDELVICKACGIVTERPLDMGAEYRFFSSDDKGGGDPCRVGAPTDSRFSDSSLGTIILGIGHGGHGTARGTMMRIRRFHTWSMFPYKKRSLLQVFEQMTLAATNHGIEQRVIELAKDLYVQLVEHCDKRGLSRASVVASCIYSALKMINAPRKPKEVADMFHLQNAQFTKAFKDFQCVLAMAKQKGMLSQATIIPSQLSTTHAADYISLPLSKLPISRNDMEILRNLCIRISEVAEAEELSKENMPPSLASAVIAYVLHRCGYGSITTSDISTVCDVSEGTLLKCLRRLEQSEDILQKVFSASSNGRFTLNAKKSITAKSS</sequence>
<dbReference type="PANTHER" id="PTHR11618">
    <property type="entry name" value="TRANSCRIPTION INITIATION FACTOR IIB-RELATED"/>
    <property type="match status" value="1"/>
</dbReference>
<evidence type="ECO:0000259" key="3">
    <source>
        <dbReference type="Pfam" id="PF00382"/>
    </source>
</evidence>
<dbReference type="SUPFAM" id="SSF47954">
    <property type="entry name" value="Cyclin-like"/>
    <property type="match status" value="1"/>
</dbReference>
<name>A0A6C0KN61_9ZZZZ</name>
<dbReference type="GO" id="GO:0070897">
    <property type="term" value="P:transcription preinitiation complex assembly"/>
    <property type="evidence" value="ECO:0007669"/>
    <property type="project" value="InterPro"/>
</dbReference>
<feature type="domain" description="Transcription factor TFIIB cyclin-like" evidence="3">
    <location>
        <begin position="138"/>
        <end position="223"/>
    </location>
</feature>
<keyword evidence="1" id="KW-0805">Transcription regulation</keyword>
<evidence type="ECO:0000256" key="1">
    <source>
        <dbReference type="ARBA" id="ARBA00023015"/>
    </source>
</evidence>
<dbReference type="EMBL" id="MN740925">
    <property type="protein sequence ID" value="QHU18120.1"/>
    <property type="molecule type" value="Genomic_DNA"/>
</dbReference>
<dbReference type="GO" id="GO:0005634">
    <property type="term" value="C:nucleus"/>
    <property type="evidence" value="ECO:0007669"/>
    <property type="project" value="TreeGrafter"/>
</dbReference>
<dbReference type="CDD" id="cd00043">
    <property type="entry name" value="CYCLIN_SF"/>
    <property type="match status" value="1"/>
</dbReference>
<dbReference type="Gene3D" id="1.10.472.10">
    <property type="entry name" value="Cyclin-like"/>
    <property type="match status" value="1"/>
</dbReference>
<dbReference type="GO" id="GO:0097550">
    <property type="term" value="C:transcription preinitiation complex"/>
    <property type="evidence" value="ECO:0007669"/>
    <property type="project" value="TreeGrafter"/>
</dbReference>
<protein>
    <recommendedName>
        <fullName evidence="3">Transcription factor TFIIB cyclin-like domain-containing protein</fullName>
    </recommendedName>
</protein>
<evidence type="ECO:0000313" key="4">
    <source>
        <dbReference type="EMBL" id="QHU18120.1"/>
    </source>
</evidence>
<dbReference type="GO" id="GO:0017025">
    <property type="term" value="F:TBP-class protein binding"/>
    <property type="evidence" value="ECO:0007669"/>
    <property type="project" value="InterPro"/>
</dbReference>
<dbReference type="InterPro" id="IPR036915">
    <property type="entry name" value="Cyclin-like_sf"/>
</dbReference>
<keyword evidence="2" id="KW-0804">Transcription</keyword>
<dbReference type="InterPro" id="IPR000812">
    <property type="entry name" value="TFIIB"/>
</dbReference>
<dbReference type="Gene3D" id="1.10.472.170">
    <property type="match status" value="1"/>
</dbReference>
<accession>A0A6C0KN61</accession>
<dbReference type="Pfam" id="PF00382">
    <property type="entry name" value="TFIIB"/>
    <property type="match status" value="1"/>
</dbReference>
<dbReference type="PRINTS" id="PR00685">
    <property type="entry name" value="TIFACTORIIB"/>
</dbReference>
<reference evidence="4" key="1">
    <citation type="journal article" date="2020" name="Nature">
        <title>Giant virus diversity and host interactions through global metagenomics.</title>
        <authorList>
            <person name="Schulz F."/>
            <person name="Roux S."/>
            <person name="Paez-Espino D."/>
            <person name="Jungbluth S."/>
            <person name="Walsh D.A."/>
            <person name="Denef V.J."/>
            <person name="McMahon K.D."/>
            <person name="Konstantinidis K.T."/>
            <person name="Eloe-Fadrosh E.A."/>
            <person name="Kyrpides N.C."/>
            <person name="Woyke T."/>
        </authorList>
    </citation>
    <scope>NUCLEOTIDE SEQUENCE</scope>
    <source>
        <strain evidence="4">GVMAG-S-3300013006-138</strain>
    </source>
</reference>
<dbReference type="PANTHER" id="PTHR11618:SF13">
    <property type="entry name" value="TRANSCRIPTION INITIATION FACTOR IIB"/>
    <property type="match status" value="1"/>
</dbReference>
<dbReference type="AlphaFoldDB" id="A0A6C0KN61"/>
<dbReference type="InterPro" id="IPR013150">
    <property type="entry name" value="TFIIB_cyclin"/>
</dbReference>
<organism evidence="4">
    <name type="scientific">viral metagenome</name>
    <dbReference type="NCBI Taxonomy" id="1070528"/>
    <lineage>
        <taxon>unclassified sequences</taxon>
        <taxon>metagenomes</taxon>
        <taxon>organismal metagenomes</taxon>
    </lineage>
</organism>